<dbReference type="SUPFAM" id="SSF49842">
    <property type="entry name" value="TNF-like"/>
    <property type="match status" value="1"/>
</dbReference>
<gene>
    <name evidence="6" type="primary">TNFSF15</name>
</gene>
<evidence type="ECO:0000313" key="7">
    <source>
        <dbReference type="Proteomes" id="UP000805418"/>
    </source>
</evidence>
<name>A0A8I3NGR0_CANLF</name>
<dbReference type="PANTHER" id="PTHR11471:SF24">
    <property type="entry name" value="TUMOR NECROSIS FACTOR LIGAND SUPERFAMILY MEMBER 15"/>
    <property type="match status" value="1"/>
</dbReference>
<accession>A0A8I3NGR0</accession>
<evidence type="ECO:0000256" key="1">
    <source>
        <dbReference type="ARBA" id="ARBA00004370"/>
    </source>
</evidence>
<dbReference type="InterPro" id="IPR008983">
    <property type="entry name" value="Tumour_necrosis_fac-like_dom"/>
</dbReference>
<dbReference type="GO" id="GO:0016020">
    <property type="term" value="C:membrane"/>
    <property type="evidence" value="ECO:0007669"/>
    <property type="project" value="UniProtKB-SubCell"/>
</dbReference>
<dbReference type="Ensembl" id="ENSCAFT00845018135.1">
    <property type="protein sequence ID" value="ENSCAFP00845014136.1"/>
    <property type="gene ID" value="ENSCAFG00845010304.1"/>
</dbReference>
<organism evidence="6 7">
    <name type="scientific">Canis lupus familiaris</name>
    <name type="common">Dog</name>
    <name type="synonym">Canis familiaris</name>
    <dbReference type="NCBI Taxonomy" id="9615"/>
    <lineage>
        <taxon>Eukaryota</taxon>
        <taxon>Metazoa</taxon>
        <taxon>Chordata</taxon>
        <taxon>Craniata</taxon>
        <taxon>Vertebrata</taxon>
        <taxon>Euteleostomi</taxon>
        <taxon>Mammalia</taxon>
        <taxon>Eutheria</taxon>
        <taxon>Laurasiatheria</taxon>
        <taxon>Carnivora</taxon>
        <taxon>Caniformia</taxon>
        <taxon>Canidae</taxon>
        <taxon>Canis</taxon>
    </lineage>
</organism>
<reference evidence="6" key="3">
    <citation type="submission" date="2025-09" db="UniProtKB">
        <authorList>
            <consortium name="Ensembl"/>
        </authorList>
    </citation>
    <scope>IDENTIFICATION</scope>
    <source>
        <strain evidence="6">Boxer</strain>
    </source>
</reference>
<dbReference type="SMR" id="A0A8I3NGR0"/>
<dbReference type="InterPro" id="IPR006052">
    <property type="entry name" value="TNF_dom"/>
</dbReference>
<dbReference type="FunCoup" id="A0A8I3NGR0">
    <property type="interactions" value="23"/>
</dbReference>
<evidence type="ECO:0000256" key="4">
    <source>
        <dbReference type="ARBA" id="ARBA00023136"/>
    </source>
</evidence>
<dbReference type="PROSITE" id="PS50049">
    <property type="entry name" value="THD_2"/>
    <property type="match status" value="1"/>
</dbReference>
<sequence>MHPLLRACLLYNGGSLCPGGVRPVSRTSKSMAENLGLGFRETASVEMLPEEGSCTPKARARLATRSHACWALTCCLVSFPILAGLTTYLLIGQLRAQGDTCVFQAPKGQEFGHSHQRAYASPRAGGDKPRAHLTVVRQSPTQPLESLFPALHWEHELGLAFTKNRMNYTNKFLVIPESGDYFVYSQVTFRGTTSECGEARQGSRLNKPDSIIVVITKNTVCWQIGMTVSIAPACLQDQNSHPMEVKKMLGVHLHGFPTMWGTREDLHGGGQSPAQLTFFSTNPGSSDLPVGLDSTKKQKCPAVLKDLTTLGTSLSRIYFAPVISLFVY</sequence>
<dbReference type="GO" id="GO:0006955">
    <property type="term" value="P:immune response"/>
    <property type="evidence" value="ECO:0007669"/>
    <property type="project" value="InterPro"/>
</dbReference>
<evidence type="ECO:0000256" key="2">
    <source>
        <dbReference type="ARBA" id="ARBA00008670"/>
    </source>
</evidence>
<dbReference type="OrthoDB" id="9936525at2759"/>
<dbReference type="Gene3D" id="2.60.120.40">
    <property type="match status" value="1"/>
</dbReference>
<keyword evidence="4" id="KW-0472">Membrane</keyword>
<dbReference type="GO" id="GO:0005615">
    <property type="term" value="C:extracellular space"/>
    <property type="evidence" value="ECO:0007669"/>
    <property type="project" value="UniProtKB-KW"/>
</dbReference>
<reference evidence="6" key="1">
    <citation type="submission" date="2020-03" db="EMBL/GenBank/DDBJ databases">
        <title>Long-read based genome assembly of a Labrador retriever dog.</title>
        <authorList>
            <person name="Eory L."/>
            <person name="Zhang W."/>
            <person name="Schoenebeck J."/>
        </authorList>
    </citation>
    <scope>NUCLEOTIDE SEQUENCE [LARGE SCALE GENOMIC DNA]</scope>
    <source>
        <strain evidence="6">Labrador retriever</strain>
    </source>
</reference>
<dbReference type="PANTHER" id="PTHR11471">
    <property type="entry name" value="TUMOR NECROSIS FACTOR FAMILY MEMBER"/>
    <property type="match status" value="1"/>
</dbReference>
<dbReference type="GO" id="GO:0005164">
    <property type="term" value="F:tumor necrosis factor receptor binding"/>
    <property type="evidence" value="ECO:0007669"/>
    <property type="project" value="InterPro"/>
</dbReference>
<reference evidence="6" key="2">
    <citation type="submission" date="2025-08" db="UniProtKB">
        <authorList>
            <consortium name="Ensembl"/>
        </authorList>
    </citation>
    <scope>IDENTIFICATION</scope>
    <source>
        <strain evidence="6">Boxer</strain>
    </source>
</reference>
<proteinExistence type="inferred from homology"/>
<dbReference type="GeneTree" id="ENSGT01060000248544"/>
<comment type="subcellular location">
    <subcellularLocation>
        <location evidence="1">Membrane</location>
    </subcellularLocation>
</comment>
<comment type="similarity">
    <text evidence="2">Belongs to the tumor necrosis factor family.</text>
</comment>
<evidence type="ECO:0000313" key="6">
    <source>
        <dbReference type="Ensembl" id="ENSCAFP00845014136.1"/>
    </source>
</evidence>
<keyword evidence="3" id="KW-0202">Cytokine</keyword>
<feature type="domain" description="THD" evidence="5">
    <location>
        <begin position="129"/>
        <end position="328"/>
    </location>
</feature>
<dbReference type="GO" id="GO:0005125">
    <property type="term" value="F:cytokine activity"/>
    <property type="evidence" value="ECO:0007669"/>
    <property type="project" value="UniProtKB-KW"/>
</dbReference>
<dbReference type="AlphaFoldDB" id="A0A8I3NGR0"/>
<protein>
    <submittedName>
        <fullName evidence="6">TNF superfamily member 15</fullName>
    </submittedName>
</protein>
<dbReference type="Proteomes" id="UP000805418">
    <property type="component" value="Chromosome 11"/>
</dbReference>
<evidence type="ECO:0000256" key="3">
    <source>
        <dbReference type="ARBA" id="ARBA00022514"/>
    </source>
</evidence>
<dbReference type="Pfam" id="PF00229">
    <property type="entry name" value="TNF"/>
    <property type="match status" value="1"/>
</dbReference>
<evidence type="ECO:0000259" key="5">
    <source>
        <dbReference type="PROSITE" id="PS50049"/>
    </source>
</evidence>
<keyword evidence="7" id="KW-1185">Reference proteome</keyword>